<evidence type="ECO:0000313" key="5">
    <source>
        <dbReference type="Proteomes" id="UP001595556"/>
    </source>
</evidence>
<dbReference type="Pfam" id="PF04773">
    <property type="entry name" value="FecR"/>
    <property type="match status" value="1"/>
</dbReference>
<dbReference type="Gene3D" id="2.60.40.10">
    <property type="entry name" value="Immunoglobulins"/>
    <property type="match status" value="1"/>
</dbReference>
<gene>
    <name evidence="4" type="ORF">ACFOEN_07825</name>
</gene>
<name>A0ABV7H6B3_9BURK</name>
<keyword evidence="2" id="KW-0732">Signal</keyword>
<protein>
    <submittedName>
        <fullName evidence="4">FecR domain-containing protein</fullName>
    </submittedName>
</protein>
<feature type="domain" description="FecR protein" evidence="3">
    <location>
        <begin position="157"/>
        <end position="257"/>
    </location>
</feature>
<evidence type="ECO:0000256" key="2">
    <source>
        <dbReference type="SAM" id="SignalP"/>
    </source>
</evidence>
<evidence type="ECO:0000313" key="4">
    <source>
        <dbReference type="EMBL" id="MFC3147547.1"/>
    </source>
</evidence>
<proteinExistence type="predicted"/>
<dbReference type="PANTHER" id="PTHR38731">
    <property type="entry name" value="LIPL45-RELATED LIPOPROTEIN-RELATED"/>
    <property type="match status" value="1"/>
</dbReference>
<comment type="caution">
    <text evidence="4">The sequence shown here is derived from an EMBL/GenBank/DDBJ whole genome shotgun (WGS) entry which is preliminary data.</text>
</comment>
<feature type="signal peptide" evidence="2">
    <location>
        <begin position="1"/>
        <end position="20"/>
    </location>
</feature>
<sequence>MRALIAALCTAGFLPAVVLSQPTASGNAPPAAQKASSAKPAIRSAKSPARPRLAPTAPSALPGEVLVTPRAGESLKELVIRVMQDAGDLEHVARLNRLSTAVSSFEPGTRIRVPLDRMRTVPETAVVLSTGAGVQRLGAAGAAVELQAGAVLSEGTRLRSPAGAGALLRLPDESRLQLPPASELTLTRMQRVIDTEVFRIEVELGDGGAEAQVRKDRAAGSLFNVRTRYAVSGVRGTTFRVSQLAAASGTEVIEGGVALAGRAGAVEVPGGAGSVVDERGQPSAPVALLPAPQFAQPLPRYETLSFAVRLPPVAGAVAYRARLVQAASGGVPLPRAQVVTREPVAVFDGLPDGDYTLVVRGIDARGLEGFEASAPLTLKARPVPPIKQAPAADAEHFGGPVQARFTEPAGVSRFRAQLVRIEGERRVPVTETTLASPQWPIGDLPAGRYEWRLGSIAGTPSAPDFGPWGEWTAFAVVAAPPAASVGPDTDETLRLSWGGDAQVRYVVELAEDERFARGLRRSEVQGTRLALPRPTNGTYFVRVRRAVEGAAWSPAQRFVLERPVLTGTGVPLSTGDGQRVDTR</sequence>
<feature type="chain" id="PRO_5045966201" evidence="2">
    <location>
        <begin position="21"/>
        <end position="583"/>
    </location>
</feature>
<organism evidence="4 5">
    <name type="scientific">Piscinibacterium candidicorallinum</name>
    <dbReference type="NCBI Taxonomy" id="1793872"/>
    <lineage>
        <taxon>Bacteria</taxon>
        <taxon>Pseudomonadati</taxon>
        <taxon>Pseudomonadota</taxon>
        <taxon>Betaproteobacteria</taxon>
        <taxon>Burkholderiales</taxon>
        <taxon>Piscinibacterium</taxon>
    </lineage>
</organism>
<dbReference type="Gene3D" id="2.60.120.1440">
    <property type="match status" value="1"/>
</dbReference>
<dbReference type="RefSeq" id="WP_377302759.1">
    <property type="nucleotide sequence ID" value="NZ_CP180191.1"/>
</dbReference>
<evidence type="ECO:0000256" key="1">
    <source>
        <dbReference type="SAM" id="MobiDB-lite"/>
    </source>
</evidence>
<dbReference type="InterPro" id="IPR006860">
    <property type="entry name" value="FecR"/>
</dbReference>
<keyword evidence="5" id="KW-1185">Reference proteome</keyword>
<accession>A0ABV7H6B3</accession>
<dbReference type="Proteomes" id="UP001595556">
    <property type="component" value="Unassembled WGS sequence"/>
</dbReference>
<reference evidence="5" key="1">
    <citation type="journal article" date="2019" name="Int. J. Syst. Evol. Microbiol.">
        <title>The Global Catalogue of Microorganisms (GCM) 10K type strain sequencing project: providing services to taxonomists for standard genome sequencing and annotation.</title>
        <authorList>
            <consortium name="The Broad Institute Genomics Platform"/>
            <consortium name="The Broad Institute Genome Sequencing Center for Infectious Disease"/>
            <person name="Wu L."/>
            <person name="Ma J."/>
        </authorList>
    </citation>
    <scope>NUCLEOTIDE SEQUENCE [LARGE SCALE GENOMIC DNA]</scope>
    <source>
        <strain evidence="5">KCTC 52168</strain>
    </source>
</reference>
<feature type="compositionally biased region" description="Low complexity" evidence="1">
    <location>
        <begin position="28"/>
        <end position="41"/>
    </location>
</feature>
<evidence type="ECO:0000259" key="3">
    <source>
        <dbReference type="Pfam" id="PF04773"/>
    </source>
</evidence>
<dbReference type="EMBL" id="JBHRTI010000004">
    <property type="protein sequence ID" value="MFC3147547.1"/>
    <property type="molecule type" value="Genomic_DNA"/>
</dbReference>
<feature type="region of interest" description="Disordered" evidence="1">
    <location>
        <begin position="24"/>
        <end position="60"/>
    </location>
</feature>
<dbReference type="InterPro" id="IPR013783">
    <property type="entry name" value="Ig-like_fold"/>
</dbReference>